<gene>
    <name evidence="8" type="ORF">FHU36_008706</name>
</gene>
<feature type="transmembrane region" description="Helical" evidence="6">
    <location>
        <begin position="513"/>
        <end position="533"/>
    </location>
</feature>
<dbReference type="Gene3D" id="1.20.1250.20">
    <property type="entry name" value="MFS general substrate transporter like domains"/>
    <property type="match status" value="1"/>
</dbReference>
<accession>A0A7X0CDA4</accession>
<reference evidence="8 9" key="1">
    <citation type="submission" date="2020-08" db="EMBL/GenBank/DDBJ databases">
        <title>Sequencing the genomes of 1000 actinobacteria strains.</title>
        <authorList>
            <person name="Klenk H.-P."/>
        </authorList>
    </citation>
    <scope>NUCLEOTIDE SEQUENCE [LARGE SCALE GENOMIC DNA]</scope>
    <source>
        <strain evidence="8 9">DSM 45913</strain>
    </source>
</reference>
<proteinExistence type="predicted"/>
<evidence type="ECO:0000256" key="3">
    <source>
        <dbReference type="ARBA" id="ARBA00022692"/>
    </source>
</evidence>
<feature type="transmembrane region" description="Helical" evidence="6">
    <location>
        <begin position="322"/>
        <end position="343"/>
    </location>
</feature>
<name>A0A7X0CDA4_9ACTN</name>
<dbReference type="InterPro" id="IPR011701">
    <property type="entry name" value="MFS"/>
</dbReference>
<protein>
    <submittedName>
        <fullName evidence="8">MFS family permease</fullName>
    </submittedName>
</protein>
<evidence type="ECO:0000256" key="5">
    <source>
        <dbReference type="ARBA" id="ARBA00023136"/>
    </source>
</evidence>
<feature type="transmembrane region" description="Helical" evidence="6">
    <location>
        <begin position="199"/>
        <end position="222"/>
    </location>
</feature>
<dbReference type="InterPro" id="IPR020846">
    <property type="entry name" value="MFS_dom"/>
</dbReference>
<dbReference type="Gene3D" id="1.20.1720.10">
    <property type="entry name" value="Multidrug resistance protein D"/>
    <property type="match status" value="1"/>
</dbReference>
<evidence type="ECO:0000256" key="2">
    <source>
        <dbReference type="ARBA" id="ARBA00022448"/>
    </source>
</evidence>
<dbReference type="GO" id="GO:0022857">
    <property type="term" value="F:transmembrane transporter activity"/>
    <property type="evidence" value="ECO:0007669"/>
    <property type="project" value="InterPro"/>
</dbReference>
<feature type="transmembrane region" description="Helical" evidence="6">
    <location>
        <begin position="98"/>
        <end position="120"/>
    </location>
</feature>
<dbReference type="PRINTS" id="PR01036">
    <property type="entry name" value="TCRTETB"/>
</dbReference>
<feature type="domain" description="Major facilitator superfamily (MFS) profile" evidence="7">
    <location>
        <begin position="7"/>
        <end position="540"/>
    </location>
</feature>
<organism evidence="8 9">
    <name type="scientific">Nonomuraea muscovyensis</name>
    <dbReference type="NCBI Taxonomy" id="1124761"/>
    <lineage>
        <taxon>Bacteria</taxon>
        <taxon>Bacillati</taxon>
        <taxon>Actinomycetota</taxon>
        <taxon>Actinomycetes</taxon>
        <taxon>Streptosporangiales</taxon>
        <taxon>Streptosporangiaceae</taxon>
        <taxon>Nonomuraea</taxon>
    </lineage>
</organism>
<keyword evidence="4 6" id="KW-1133">Transmembrane helix</keyword>
<dbReference type="CDD" id="cd17321">
    <property type="entry name" value="MFS_MMR_MDR_like"/>
    <property type="match status" value="1"/>
</dbReference>
<dbReference type="EMBL" id="JACHJB010000005">
    <property type="protein sequence ID" value="MBB6352110.1"/>
    <property type="molecule type" value="Genomic_DNA"/>
</dbReference>
<feature type="transmembrane region" description="Helical" evidence="6">
    <location>
        <begin position="43"/>
        <end position="60"/>
    </location>
</feature>
<feature type="transmembrane region" description="Helical" evidence="6">
    <location>
        <begin position="72"/>
        <end position="92"/>
    </location>
</feature>
<evidence type="ECO:0000256" key="4">
    <source>
        <dbReference type="ARBA" id="ARBA00022989"/>
    </source>
</evidence>
<evidence type="ECO:0000256" key="1">
    <source>
        <dbReference type="ARBA" id="ARBA00004651"/>
    </source>
</evidence>
<keyword evidence="5 6" id="KW-0472">Membrane</keyword>
<feature type="transmembrane region" description="Helical" evidence="6">
    <location>
        <begin position="427"/>
        <end position="450"/>
    </location>
</feature>
<dbReference type="Proteomes" id="UP000583800">
    <property type="component" value="Unassembled WGS sequence"/>
</dbReference>
<dbReference type="PANTHER" id="PTHR42718:SF9">
    <property type="entry name" value="MAJOR FACILITATOR SUPERFAMILY MULTIDRUG TRANSPORTER MFSC"/>
    <property type="match status" value="1"/>
</dbReference>
<feature type="transmembrane region" description="Helical" evidence="6">
    <location>
        <begin position="242"/>
        <end position="262"/>
    </location>
</feature>
<feature type="transmembrane region" description="Helical" evidence="6">
    <location>
        <begin position="378"/>
        <end position="396"/>
    </location>
</feature>
<evidence type="ECO:0000313" key="8">
    <source>
        <dbReference type="EMBL" id="MBB6352110.1"/>
    </source>
</evidence>
<evidence type="ECO:0000256" key="6">
    <source>
        <dbReference type="SAM" id="Phobius"/>
    </source>
</evidence>
<keyword evidence="9" id="KW-1185">Reference proteome</keyword>
<feature type="transmembrane region" description="Helical" evidence="6">
    <location>
        <begin position="296"/>
        <end position="316"/>
    </location>
</feature>
<dbReference type="InterPro" id="IPR036259">
    <property type="entry name" value="MFS_trans_sf"/>
</dbReference>
<evidence type="ECO:0000259" key="7">
    <source>
        <dbReference type="PROSITE" id="PS50850"/>
    </source>
</evidence>
<feature type="transmembrane region" description="Helical" evidence="6">
    <location>
        <begin position="160"/>
        <end position="178"/>
    </location>
</feature>
<dbReference type="GO" id="GO:0005886">
    <property type="term" value="C:plasma membrane"/>
    <property type="evidence" value="ECO:0007669"/>
    <property type="project" value="UniProtKB-SubCell"/>
</dbReference>
<dbReference type="RefSeq" id="WP_185089858.1">
    <property type="nucleotide sequence ID" value="NZ_JACHJB010000005.1"/>
</dbReference>
<dbReference type="PANTHER" id="PTHR42718">
    <property type="entry name" value="MAJOR FACILITATOR SUPERFAMILY MULTIDRUG TRANSPORTER MFSC"/>
    <property type="match status" value="1"/>
</dbReference>
<feature type="transmembrane region" description="Helical" evidence="6">
    <location>
        <begin position="355"/>
        <end position="372"/>
    </location>
</feature>
<keyword evidence="2" id="KW-0813">Transport</keyword>
<dbReference type="SUPFAM" id="SSF103473">
    <property type="entry name" value="MFS general substrate transporter"/>
    <property type="match status" value="1"/>
</dbReference>
<evidence type="ECO:0000313" key="9">
    <source>
        <dbReference type="Proteomes" id="UP000583800"/>
    </source>
</evidence>
<dbReference type="AlphaFoldDB" id="A0A7X0CDA4"/>
<dbReference type="Pfam" id="PF07690">
    <property type="entry name" value="MFS_1"/>
    <property type="match status" value="1"/>
</dbReference>
<dbReference type="PROSITE" id="PS50850">
    <property type="entry name" value="MFS"/>
    <property type="match status" value="1"/>
</dbReference>
<comment type="caution">
    <text evidence="8">The sequence shown here is derived from an EMBL/GenBank/DDBJ whole genome shotgun (WGS) entry which is preliminary data.</text>
</comment>
<comment type="subcellular location">
    <subcellularLocation>
        <location evidence="1">Cell membrane</location>
        <topology evidence="1">Multi-pass membrane protein</topology>
    </subcellularLocation>
</comment>
<keyword evidence="3 6" id="KW-0812">Transmembrane</keyword>
<feature type="transmembrane region" description="Helical" evidence="6">
    <location>
        <begin position="132"/>
        <end position="154"/>
    </location>
</feature>
<sequence length="545" mass="57017">MPIVTTLFIPLALQNFLMAYNTSAMNVALSSIVEDLHTTLTGVQSVISLFALVIAAFLITGSKLGARHGYRWAFVLGARIFLLGTLVTAFGPNLAFMLAGWSLLQGVGVALMLPAMLALLTDALTGSSRTKALTTLGTIGGIGAAAGPLLGGLITHYLSWRVSFLMGAAVTAAVLLLMRRTAEPGPRHAPLEQPFDVPGALLSAAGFGLLVVATLLSGRYGLLRARADVEMFGHTLLHRGGLSPVPLLAGAGLAVLVTFAAWERHLIRSGKDPLVRLSVLRNPTVRNGALTQAMQYLVPTGALFLVPVFVQTTLGFDALRSGLMLLPTTLGLMLAAWAAGRLIAGRRMTHRTAQIWSFLFMTAGCVLIVATFDPYQRGVFATGLAFAPGLLLVGLGEGMATTVTDLIQSAPPPEEVGDVTGLSRSGAYLGSSLGVALAGAFMTTSLLYLFEAGTDGSTVLPPEQKQLVKETLENHVQITAASDDAVRARLHSQGLPGASADELVRINARAREHALAVAVTSMAVLSAGGLLAARRLPQARASRHG</sequence>